<gene>
    <name evidence="1" type="ORF">CJJ18_03690</name>
</gene>
<sequence length="67" mass="7625">MIAKRWIKFLNILSALIAESIPSAFDAFLIETQRMTRVEKTVGALKKTECLALTISIYIYAPCSHFF</sequence>
<dbReference type="AlphaFoldDB" id="A0AAC9YG43"/>
<dbReference type="EMBL" id="CP022932">
    <property type="protein sequence ID" value="ASV33314.1"/>
    <property type="molecule type" value="Genomic_DNA"/>
</dbReference>
<proteinExistence type="predicted"/>
<name>A0AAC9YG43_9ENTR</name>
<protein>
    <submittedName>
        <fullName evidence="1">Uncharacterized protein</fullName>
    </submittedName>
</protein>
<organism evidence="1 2">
    <name type="scientific">Candidatus Williamhamiltonella defendens</name>
    <dbReference type="NCBI Taxonomy" id="138072"/>
    <lineage>
        <taxon>Bacteria</taxon>
        <taxon>Pseudomonadati</taxon>
        <taxon>Pseudomonadota</taxon>
        <taxon>Gammaproteobacteria</taxon>
        <taxon>Enterobacterales</taxon>
        <taxon>Enterobacteriaceae</taxon>
        <taxon>aphid secondary symbionts</taxon>
        <taxon>Candidatus Williamhamiltonella</taxon>
    </lineage>
</organism>
<dbReference type="Proteomes" id="UP000792865">
    <property type="component" value="Chromosome"/>
</dbReference>
<evidence type="ECO:0000313" key="2">
    <source>
        <dbReference type="Proteomes" id="UP000792865"/>
    </source>
</evidence>
<evidence type="ECO:0000313" key="1">
    <source>
        <dbReference type="EMBL" id="ASV33314.1"/>
    </source>
</evidence>
<reference evidence="1" key="1">
    <citation type="submission" date="2017-08" db="EMBL/GenBank/DDBJ databases">
        <title>Genome sequence of Candidatus Hamiltonella defensa from Acyrthosiphon pisum strain MI47.</title>
        <authorList>
            <person name="Patel V.A."/>
            <person name="Chevignon G."/>
            <person name="Russell J.A."/>
            <person name="Oliver K.M."/>
        </authorList>
    </citation>
    <scope>NUCLEOTIDE SEQUENCE</scope>
    <source>
        <strain evidence="1">MI47</strain>
    </source>
</reference>
<accession>A0AAC9YG43</accession>